<dbReference type="Gene3D" id="3.40.50.150">
    <property type="entry name" value="Vaccinia Virus protein VP39"/>
    <property type="match status" value="1"/>
</dbReference>
<dbReference type="GO" id="GO:0008168">
    <property type="term" value="F:methyltransferase activity"/>
    <property type="evidence" value="ECO:0007669"/>
    <property type="project" value="UniProtKB-KW"/>
</dbReference>
<dbReference type="Pfam" id="PF18096">
    <property type="entry name" value="Thump_like"/>
    <property type="match status" value="1"/>
</dbReference>
<dbReference type="RefSeq" id="WP_341770008.1">
    <property type="nucleotide sequence ID" value="NZ_BAAAOO010000002.1"/>
</dbReference>
<sequence>MRHPLSAGQGAAALTAAMAEDDPDSLAAGARLRRDFPAELAAAALSQASLRRRARAKFGEAAGEMLFTPDGLEQASRPEVAAWRARRFAEAGVSRIVDLGCGIGADALALAHAGLGVVAVERDPATAAVASANLEGTGATVVVADATEAASDLLGPGTAVFCDPARRTGRGRSWRVEDFSPPWSFVCGLLDGRHVACVKLGPGLPRELVPDDVEACWVSHRGDVVEAGLWRLPGGTAASVAELLPSGDRVEGTGRRLPVAAPGRYILEPDGAVIRARAVGDIVPGAWLLDAEVAYLSTDEPVVTPFASVFEVLETMDTNERTLRTWVREHHIGTLEIKKRALDLDPAALRRRLRPAGPHQATLILARTVHGARAFVVRRV</sequence>
<dbReference type="InterPro" id="IPR029063">
    <property type="entry name" value="SAM-dependent_MTases_sf"/>
</dbReference>
<dbReference type="InterPro" id="IPR041497">
    <property type="entry name" value="Thump-like"/>
</dbReference>
<dbReference type="EMBL" id="JAAMOZ010000001">
    <property type="protein sequence ID" value="NIH55888.1"/>
    <property type="molecule type" value="Genomic_DNA"/>
</dbReference>
<dbReference type="SUPFAM" id="SSF53335">
    <property type="entry name" value="S-adenosyl-L-methionine-dependent methyltransferases"/>
    <property type="match status" value="1"/>
</dbReference>
<proteinExistence type="predicted"/>
<dbReference type="Proteomes" id="UP000749311">
    <property type="component" value="Unassembled WGS sequence"/>
</dbReference>
<protein>
    <submittedName>
        <fullName evidence="2">SAM-dependent methyltransferase</fullName>
    </submittedName>
</protein>
<evidence type="ECO:0000313" key="3">
    <source>
        <dbReference type="Proteomes" id="UP000749311"/>
    </source>
</evidence>
<feature type="domain" description="THUMP-like" evidence="1">
    <location>
        <begin position="308"/>
        <end position="379"/>
    </location>
</feature>
<accession>A0ABX0SBX4</accession>
<dbReference type="CDD" id="cd02440">
    <property type="entry name" value="AdoMet_MTases"/>
    <property type="match status" value="1"/>
</dbReference>
<dbReference type="GO" id="GO:0032259">
    <property type="term" value="P:methylation"/>
    <property type="evidence" value="ECO:0007669"/>
    <property type="project" value="UniProtKB-KW"/>
</dbReference>
<reference evidence="2 3" key="1">
    <citation type="submission" date="2020-02" db="EMBL/GenBank/DDBJ databases">
        <title>Sequencing the genomes of 1000 actinobacteria strains.</title>
        <authorList>
            <person name="Klenk H.-P."/>
        </authorList>
    </citation>
    <scope>NUCLEOTIDE SEQUENCE [LARGE SCALE GENOMIC DNA]</scope>
    <source>
        <strain evidence="2 3">DSM 19609</strain>
    </source>
</reference>
<keyword evidence="2" id="KW-0808">Transferase</keyword>
<organism evidence="2 3">
    <name type="scientific">Brooklawnia cerclae</name>
    <dbReference type="NCBI Taxonomy" id="349934"/>
    <lineage>
        <taxon>Bacteria</taxon>
        <taxon>Bacillati</taxon>
        <taxon>Actinomycetota</taxon>
        <taxon>Actinomycetes</taxon>
        <taxon>Propionibacteriales</taxon>
        <taxon>Propionibacteriaceae</taxon>
        <taxon>Brooklawnia</taxon>
    </lineage>
</organism>
<comment type="caution">
    <text evidence="2">The sequence shown here is derived from an EMBL/GenBank/DDBJ whole genome shotgun (WGS) entry which is preliminary data.</text>
</comment>
<name>A0ABX0SBX4_9ACTN</name>
<keyword evidence="2" id="KW-0489">Methyltransferase</keyword>
<evidence type="ECO:0000259" key="1">
    <source>
        <dbReference type="Pfam" id="PF18096"/>
    </source>
</evidence>
<evidence type="ECO:0000313" key="2">
    <source>
        <dbReference type="EMBL" id="NIH55888.1"/>
    </source>
</evidence>
<keyword evidence="3" id="KW-1185">Reference proteome</keyword>
<gene>
    <name evidence="2" type="ORF">FB473_000533</name>
</gene>